<feature type="domain" description="URB1 central HEAT repeat" evidence="3">
    <location>
        <begin position="560"/>
        <end position="728"/>
    </location>
</feature>
<protein>
    <recommendedName>
        <fullName evidence="6">Nucleolar pre-ribosomal-associated protein 1 C-terminal domain-containing protein</fullName>
    </recommendedName>
</protein>
<dbReference type="PANTHER" id="PTHR13500:SF0">
    <property type="entry name" value="NUCLEOLAR PRE-RIBOSOMAL-ASSOCIATED PROTEIN 1"/>
    <property type="match status" value="1"/>
</dbReference>
<organism evidence="4 5">
    <name type="scientific">Huiozyma naganishii (strain ATCC MYA-139 / BCRC 22969 / CBS 8797 / KCTC 17520 / NBRC 10181 / NCYC 3082 / Yp74L-3)</name>
    <name type="common">Yeast</name>
    <name type="synonym">Kazachstania naganishii</name>
    <dbReference type="NCBI Taxonomy" id="1071383"/>
    <lineage>
        <taxon>Eukaryota</taxon>
        <taxon>Fungi</taxon>
        <taxon>Dikarya</taxon>
        <taxon>Ascomycota</taxon>
        <taxon>Saccharomycotina</taxon>
        <taxon>Saccharomycetes</taxon>
        <taxon>Saccharomycetales</taxon>
        <taxon>Saccharomycetaceae</taxon>
        <taxon>Huiozyma</taxon>
    </lineage>
</organism>
<accession>J7S4A8</accession>
<dbReference type="Pfam" id="PF26140">
    <property type="entry name" value="HEAT_URB1"/>
    <property type="match status" value="1"/>
</dbReference>
<dbReference type="OrthoDB" id="72892at2759"/>
<evidence type="ECO:0000259" key="3">
    <source>
        <dbReference type="Pfam" id="PF26140"/>
    </source>
</evidence>
<dbReference type="STRING" id="1071383.J7S4A8"/>
<dbReference type="InterPro" id="IPR039844">
    <property type="entry name" value="URB1"/>
</dbReference>
<dbReference type="OMA" id="MTSYWFG"/>
<evidence type="ECO:0000259" key="2">
    <source>
        <dbReference type="Pfam" id="PF16201"/>
    </source>
</evidence>
<evidence type="ECO:0008006" key="6">
    <source>
        <dbReference type="Google" id="ProtNLM"/>
    </source>
</evidence>
<reference evidence="4 5" key="1">
    <citation type="journal article" date="2011" name="Proc. Natl. Acad. Sci. U.S.A.">
        <title>Evolutionary erosion of yeast sex chromosomes by mating-type switching accidents.</title>
        <authorList>
            <person name="Gordon J.L."/>
            <person name="Armisen D."/>
            <person name="Proux-Wera E."/>
            <person name="Oheigeartaigh S.S."/>
            <person name="Byrne K.P."/>
            <person name="Wolfe K.H."/>
        </authorList>
    </citation>
    <scope>NUCLEOTIDE SEQUENCE [LARGE SCALE GENOMIC DNA]</scope>
    <source>
        <strain evidence="5">ATCC MYA-139 / BCRC 22969 / CBS 8797 / CCRC 22969 / KCTC 17520 / NBRC 10181 / NCYC 3082</strain>
    </source>
</reference>
<reference evidence="5" key="2">
    <citation type="submission" date="2012-08" db="EMBL/GenBank/DDBJ databases">
        <title>Genome sequence of Kazachstania naganishii.</title>
        <authorList>
            <person name="Gordon J.L."/>
            <person name="Armisen D."/>
            <person name="Proux-Wera E."/>
            <person name="OhEigeartaigh S.S."/>
            <person name="Byrne K.P."/>
            <person name="Wolfe K.H."/>
        </authorList>
    </citation>
    <scope>NUCLEOTIDE SEQUENCE [LARGE SCALE GENOMIC DNA]</scope>
    <source>
        <strain evidence="5">ATCC MYA-139 / BCRC 22969 / CBS 8797 / CCRC 22969 / KCTC 17520 / NBRC 10181 / NCYC 3082</strain>
    </source>
</reference>
<dbReference type="GO" id="GO:0005730">
    <property type="term" value="C:nucleolus"/>
    <property type="evidence" value="ECO:0007669"/>
    <property type="project" value="EnsemblFungi"/>
</dbReference>
<dbReference type="PANTHER" id="PTHR13500">
    <property type="entry name" value="NUCLEOLAR PRERIBOSOMAL-ASSOCIATED PROTEIN 1"/>
    <property type="match status" value="1"/>
</dbReference>
<dbReference type="InterPro" id="IPR032436">
    <property type="entry name" value="URB1_C"/>
</dbReference>
<sequence>MTDKNAVASDREKRKDKYSQQSLDTSVFERLEVIVTKLQDTDNYKPLIEFCQKGFLSQIVQAWSYYAQVNNHAMFSKSTITLMKTLRTLEGNPGTVAHGGNLIKLILTDYSKVLYRGLNNCRGQITNPILYLMKSMILYEDSKYVEDFLAFFDFSLPVLPRILTPSKSELEKKESKHKPLRLSFIEFWITLVKKTPSLLRKDLLSDNYKIMGAWFKYMDKVDSTEIMISTISMFIESILQEKILKRTSKIKILNELALTKIHTFYYSGDKNLVTKVNDFFVAYGFDSESSVTFPDYCVWFDESPIAGMNTSVPIMVNQREFKIYNKVLFNALRLFKPWEDDLQSSTVVKFLKHTPELVAPYCAYLTSLGSHSPRITSYWFGMTLLLGRIINLPIPSFMENAETDMTPSPMLVLESIIPSSLSKASLTKALQSDSILIKQMACQLLVFTFKKLELVLDLYERKGWSSAKSTINNPFLTNIPDLQTIITTLNQVYTTNKSNKVIALSLTLTMEYYGRCFPNFFSVTLPSSNIYVDIMEESSFSGIDLAILDSFLQYQEYNNTQTKWWNSLDGRNSLFTSLLKLASSSNTNTVVSNKISKLFDGLLHGSVIFKNDLLASPIMTLISSLQCVSKESNQEPASLNPIWNLLDQSIARCIKTPYKYVTLAESYGNISPFIMALMEQWKFVEKSNTIRYTLAAKWLCIYLRSLGISGEAPSCLKDVAGNCLDDIPFDLLDRYLDFSSNETNLKTLNEEKFLMSQNVEMSFFYYITLLPYSEMKTVSRLPINDLDVAGGIFRILSITNDDQIKSNKDFQGVILALFEQIARYVLTNVSYKLITPQIYKRFFCMISTASNKDTEGKIIFATQQLLLIFRESINYEKTELESFLLEWLANTPAKMLDDTYLDFLGLVVEFLTPQRALNLLEKGLPFSAKLIGVLLSRVANDKELLVDFAFVQEYLSFGDSGSTSITLSLITNGQVANFSQAVFLSKILSDANYLPVLEAYLDSKYFSFVHVNDYLKKITNDEILITVASGISEKKEIDSSVGKFIQTVLDDCLNKYRELKEKDFQRFLSLLIVNTDVLLADQLENVLKYAITEYNHKFCANVIELVAKVGNFETDCTIKWLNKMALYVTKIFSERAQLSDALSKVLCAFERLICTIDVWDVVNHNIINSQLEVIFGSHWINDERVMKYALLLTLKGNKSRTHCEKMIQLMLNNEAALINKNCSGRYLTYLIVVCLATLFRMDPHACSTSIIQSKILSYYSGTISASDKILFQILEAIESENSVSWTNMVYTWDVLGNGDETLDFNEDVKLLTQEKEGFILTLREDYIENSIRNYVIDRRKPPRLAEANTNIEIWDKYSAFFDNSEVTLKTTNNKPVYDPLFLMLIIPHNKELVNYSKGEDNEITHSLNVKNLVQAKLLHVIICSLGDKDAQTVKVALIMLSEALKSLDANLQFKDGNIFRILLKKILFTHDQMESNKDVYQHKVTPLMWFFVTAVTELLTQPADPLYEKAFRWILSGPLVRPNDIPLFQELISPKHSDADYEVYYRQLSWLLETFESSIKCEDDLNLLKSKGFVDWLLNLLQVPYLNARLVSLINQIIYRCQRIENGGPTLITRFGGISNLEMSFISDKDRLSQAESRLVKNDKNPRNQKFKCILEEKLLNTKELLAGYTEIVNSRKRLRDWTENDSSNIAKRFCGSSIQ</sequence>
<dbReference type="HOGENOM" id="CLU_003174_0_0_1"/>
<dbReference type="eggNOG" id="KOG1791">
    <property type="taxonomic scope" value="Eukaryota"/>
</dbReference>
<dbReference type="GO" id="GO:0000466">
    <property type="term" value="P:maturation of 5.8S rRNA from tricistronic rRNA transcript (SSU-rRNA, 5.8S rRNA, LSU-rRNA)"/>
    <property type="evidence" value="ECO:0007669"/>
    <property type="project" value="EnsemblFungi"/>
</dbReference>
<dbReference type="Pfam" id="PF11707">
    <property type="entry name" value="Npa1"/>
    <property type="match status" value="1"/>
</dbReference>
<feature type="domain" description="URB1 C-terminal" evidence="2">
    <location>
        <begin position="1418"/>
        <end position="1619"/>
    </location>
</feature>
<name>J7S4A8_HUIN7</name>
<gene>
    <name evidence="4" type="primary">KNAG0M02440</name>
    <name evidence="4" type="ordered locus">KNAG_0M02440</name>
</gene>
<keyword evidence="5" id="KW-1185">Reference proteome</keyword>
<dbReference type="GO" id="GO:0000463">
    <property type="term" value="P:maturation of LSU-rRNA from tricistronic rRNA transcript (SSU-rRNA, 5.8S rRNA, LSU-rRNA)"/>
    <property type="evidence" value="ECO:0007669"/>
    <property type="project" value="EnsemblFungi"/>
</dbReference>
<dbReference type="EMBL" id="HE978326">
    <property type="protein sequence ID" value="CCK73097.1"/>
    <property type="molecule type" value="Genomic_DNA"/>
</dbReference>
<evidence type="ECO:0000313" key="5">
    <source>
        <dbReference type="Proteomes" id="UP000006310"/>
    </source>
</evidence>
<feature type="domain" description="URB1 N-terminal" evidence="1">
    <location>
        <begin position="56"/>
        <end position="381"/>
    </location>
</feature>
<dbReference type="GeneID" id="34528877"/>
<dbReference type="InterPro" id="IPR059018">
    <property type="entry name" value="HEAT_URB1"/>
</dbReference>
<dbReference type="Pfam" id="PF16201">
    <property type="entry name" value="NopRA1"/>
    <property type="match status" value="1"/>
</dbReference>
<dbReference type="Proteomes" id="UP000006310">
    <property type="component" value="Chromosome 13"/>
</dbReference>
<dbReference type="InterPro" id="IPR021714">
    <property type="entry name" value="URB1_N"/>
</dbReference>
<evidence type="ECO:0000313" key="4">
    <source>
        <dbReference type="EMBL" id="CCK73097.1"/>
    </source>
</evidence>
<dbReference type="RefSeq" id="XP_022467341.1">
    <property type="nucleotide sequence ID" value="XM_022611112.1"/>
</dbReference>
<dbReference type="KEGG" id="kng:KNAG_0M02440"/>
<proteinExistence type="predicted"/>
<evidence type="ECO:0000259" key="1">
    <source>
        <dbReference type="Pfam" id="PF11707"/>
    </source>
</evidence>